<protein>
    <recommendedName>
        <fullName evidence="7">DarT domain-containing protein</fullName>
    </recommendedName>
</protein>
<evidence type="ECO:0000256" key="4">
    <source>
        <dbReference type="ARBA" id="ARBA00022695"/>
    </source>
</evidence>
<dbReference type="RefSeq" id="WP_226767962.1">
    <property type="nucleotide sequence ID" value="NZ_BAAAEO010000005.1"/>
</dbReference>
<dbReference type="Proteomes" id="UP001501169">
    <property type="component" value="Unassembled WGS sequence"/>
</dbReference>
<dbReference type="Pfam" id="PF14487">
    <property type="entry name" value="DarT"/>
    <property type="match status" value="1"/>
</dbReference>
<evidence type="ECO:0000256" key="2">
    <source>
        <dbReference type="ARBA" id="ARBA00022676"/>
    </source>
</evidence>
<sequence>MTVVELSNSKGIYEILHFSTNNGLVGILAKGLLQSRALLPKDEYLENVLHVNAKYRPEESLSFDKSEDWLNFVNLSVSEINRRFFEFSESWHKQTEIWWAILSFDTEILGHQGVYFTTTNNTYEYCRRAKGTVGFEAMFDEVVERKQNYSGVWKVNRATRLPNLTTCEQAEVLYPSALPVTYLRKVYVKERNHHDAVLGWLRQFDLRRVVVEINPDKFIGKKN</sequence>
<dbReference type="PROSITE" id="PS52018">
    <property type="entry name" value="DART"/>
    <property type="match status" value="1"/>
</dbReference>
<dbReference type="EMBL" id="BAAAEO010000005">
    <property type="protein sequence ID" value="GAA0560905.1"/>
    <property type="molecule type" value="Genomic_DNA"/>
</dbReference>
<keyword evidence="3" id="KW-0808">Transferase</keyword>
<feature type="domain" description="DarT" evidence="7">
    <location>
        <begin position="13"/>
        <end position="219"/>
    </location>
</feature>
<evidence type="ECO:0000313" key="8">
    <source>
        <dbReference type="EMBL" id="GAA0560905.1"/>
    </source>
</evidence>
<gene>
    <name evidence="8" type="ORF">GCM10009098_31220</name>
</gene>
<organism evidence="8 9">
    <name type="scientific">Rheinheimera aquimaris</name>
    <dbReference type="NCBI Taxonomy" id="412437"/>
    <lineage>
        <taxon>Bacteria</taxon>
        <taxon>Pseudomonadati</taxon>
        <taxon>Pseudomonadota</taxon>
        <taxon>Gammaproteobacteria</taxon>
        <taxon>Chromatiales</taxon>
        <taxon>Chromatiaceae</taxon>
        <taxon>Rheinheimera</taxon>
    </lineage>
</organism>
<comment type="caution">
    <text evidence="8">The sequence shown here is derived from an EMBL/GenBank/DDBJ whole genome shotgun (WGS) entry which is preliminary data.</text>
</comment>
<evidence type="ECO:0000259" key="7">
    <source>
        <dbReference type="PROSITE" id="PS52018"/>
    </source>
</evidence>
<evidence type="ECO:0000256" key="6">
    <source>
        <dbReference type="PROSITE-ProRule" id="PRU01362"/>
    </source>
</evidence>
<name>A0ABN1E7P7_9GAMM</name>
<keyword evidence="5 6" id="KW-0238">DNA-binding</keyword>
<comment type="similarity">
    <text evidence="6">Belongs to the DarT ADP-ribosyltransferase family.</text>
</comment>
<keyword evidence="9" id="KW-1185">Reference proteome</keyword>
<evidence type="ECO:0000313" key="9">
    <source>
        <dbReference type="Proteomes" id="UP001501169"/>
    </source>
</evidence>
<keyword evidence="4" id="KW-0548">Nucleotidyltransferase</keyword>
<accession>A0ABN1E7P7</accession>
<reference evidence="8 9" key="1">
    <citation type="journal article" date="2019" name="Int. J. Syst. Evol. Microbiol.">
        <title>The Global Catalogue of Microorganisms (GCM) 10K type strain sequencing project: providing services to taxonomists for standard genome sequencing and annotation.</title>
        <authorList>
            <consortium name="The Broad Institute Genomics Platform"/>
            <consortium name="The Broad Institute Genome Sequencing Center for Infectious Disease"/>
            <person name="Wu L."/>
            <person name="Ma J."/>
        </authorList>
    </citation>
    <scope>NUCLEOTIDE SEQUENCE [LARGE SCALE GENOMIC DNA]</scope>
    <source>
        <strain evidence="8 9">JCM 14331</strain>
    </source>
</reference>
<keyword evidence="2" id="KW-0328">Glycosyltransferase</keyword>
<proteinExistence type="inferred from homology"/>
<keyword evidence="1 6" id="KW-1277">Toxin-antitoxin system</keyword>
<evidence type="ECO:0000256" key="1">
    <source>
        <dbReference type="ARBA" id="ARBA00022649"/>
    </source>
</evidence>
<comment type="caution">
    <text evidence="6">Lacks conserved residue(s) required for the propagation of feature annotation.</text>
</comment>
<evidence type="ECO:0000256" key="3">
    <source>
        <dbReference type="ARBA" id="ARBA00022679"/>
    </source>
</evidence>
<dbReference type="InterPro" id="IPR029494">
    <property type="entry name" value="DarT"/>
</dbReference>
<evidence type="ECO:0000256" key="5">
    <source>
        <dbReference type="ARBA" id="ARBA00023125"/>
    </source>
</evidence>